<dbReference type="GO" id="GO:0003677">
    <property type="term" value="F:DNA binding"/>
    <property type="evidence" value="ECO:0007669"/>
    <property type="project" value="UniProtKB-KW"/>
</dbReference>
<sequence>MHGRKRHVRRGAAPLPGGPVHLHPAPVDPGRAGSCGRQGPEPHHIPANVDGLLRVVRSLLADGNSVVIVDHDIQVLRQADWLIEIGPGSGRGGGTVIAEGTLRQITHTKASRSGGYLTDREDLLVRRHALAPGSPRGRLTAVTIATYSGVLDDLRRAYAATPAAKERGLKDRTRRPVPAQRRHHLPRL</sequence>
<dbReference type="Proteomes" id="UP000003963">
    <property type="component" value="Unassembled WGS sequence"/>
</dbReference>
<evidence type="ECO:0000313" key="16">
    <source>
        <dbReference type="Proteomes" id="UP000003963"/>
    </source>
</evidence>
<feature type="compositionally biased region" description="Basic residues" evidence="14">
    <location>
        <begin position="172"/>
        <end position="188"/>
    </location>
</feature>
<keyword evidence="10" id="KW-0234">DNA repair</keyword>
<dbReference type="GO" id="GO:0004518">
    <property type="term" value="F:nuclease activity"/>
    <property type="evidence" value="ECO:0007669"/>
    <property type="project" value="UniProtKB-KW"/>
</dbReference>
<keyword evidence="4" id="KW-0547">Nucleotide-binding</keyword>
<keyword evidence="3" id="KW-0677">Repeat</keyword>
<evidence type="ECO:0000256" key="6">
    <source>
        <dbReference type="ARBA" id="ARBA00022769"/>
    </source>
</evidence>
<keyword evidence="9" id="KW-0238">DNA-binding</keyword>
<dbReference type="SUPFAM" id="SSF52540">
    <property type="entry name" value="P-loop containing nucleoside triphosphate hydrolases"/>
    <property type="match status" value="1"/>
</dbReference>
<dbReference type="HOGENOM" id="CLU_1440320_0_0_11"/>
<feature type="compositionally biased region" description="Basic residues" evidence="14">
    <location>
        <begin position="1"/>
        <end position="10"/>
    </location>
</feature>
<evidence type="ECO:0000256" key="10">
    <source>
        <dbReference type="ARBA" id="ARBA00023204"/>
    </source>
</evidence>
<comment type="subcellular location">
    <subcellularLocation>
        <location evidence="1">Cytoplasm</location>
    </subcellularLocation>
</comment>
<feature type="region of interest" description="Disordered" evidence="14">
    <location>
        <begin position="162"/>
        <end position="188"/>
    </location>
</feature>
<evidence type="ECO:0000256" key="11">
    <source>
        <dbReference type="ARBA" id="ARBA00038000"/>
    </source>
</evidence>
<dbReference type="AlphaFoldDB" id="D9WIW9"/>
<dbReference type="PANTHER" id="PTHR43152">
    <property type="entry name" value="UVRABC SYSTEM PROTEIN A"/>
    <property type="match status" value="1"/>
</dbReference>
<evidence type="ECO:0000256" key="1">
    <source>
        <dbReference type="ARBA" id="ARBA00004496"/>
    </source>
</evidence>
<evidence type="ECO:0000256" key="8">
    <source>
        <dbReference type="ARBA" id="ARBA00022881"/>
    </source>
</evidence>
<evidence type="ECO:0000256" key="9">
    <source>
        <dbReference type="ARBA" id="ARBA00023125"/>
    </source>
</evidence>
<accession>D9WIW9</accession>
<protein>
    <recommendedName>
        <fullName evidence="12">UvrABC system protein A</fullName>
    </recommendedName>
    <alternativeName>
        <fullName evidence="13">Excinuclease ABC subunit A</fullName>
    </alternativeName>
</protein>
<dbReference type="InterPro" id="IPR027417">
    <property type="entry name" value="P-loop_NTPase"/>
</dbReference>
<keyword evidence="16" id="KW-1185">Reference proteome</keyword>
<evidence type="ECO:0000256" key="4">
    <source>
        <dbReference type="ARBA" id="ARBA00022741"/>
    </source>
</evidence>
<dbReference type="EMBL" id="GG657754">
    <property type="protein sequence ID" value="EFL27622.1"/>
    <property type="molecule type" value="Genomic_DNA"/>
</dbReference>
<keyword evidence="7" id="KW-0067">ATP-binding</keyword>
<evidence type="ECO:0000256" key="2">
    <source>
        <dbReference type="ARBA" id="ARBA00022490"/>
    </source>
</evidence>
<evidence type="ECO:0000313" key="15">
    <source>
        <dbReference type="EMBL" id="EFL27622.1"/>
    </source>
</evidence>
<gene>
    <name evidence="15" type="ORF">SSOG_07336</name>
</gene>
<keyword evidence="2" id="KW-0963">Cytoplasm</keyword>
<evidence type="ECO:0000256" key="12">
    <source>
        <dbReference type="ARBA" id="ARBA00039316"/>
    </source>
</evidence>
<evidence type="ECO:0000256" key="14">
    <source>
        <dbReference type="SAM" id="MobiDB-lite"/>
    </source>
</evidence>
<reference evidence="15 16" key="1">
    <citation type="submission" date="2009-02" db="EMBL/GenBank/DDBJ databases">
        <title>Annotation of Streptomyces hygroscopicus strain ATCC 53653.</title>
        <authorList>
            <consortium name="The Broad Institute Genome Sequencing Platform"/>
            <consortium name="Broad Institute Microbial Sequencing Center"/>
            <person name="Fischbach M."/>
            <person name="Godfrey P."/>
            <person name="Ward D."/>
            <person name="Young S."/>
            <person name="Zeng Q."/>
            <person name="Koehrsen M."/>
            <person name="Alvarado L."/>
            <person name="Berlin A.M."/>
            <person name="Bochicchio J."/>
            <person name="Borenstein D."/>
            <person name="Chapman S.B."/>
            <person name="Chen Z."/>
            <person name="Engels R."/>
            <person name="Freedman E."/>
            <person name="Gellesch M."/>
            <person name="Goldberg J."/>
            <person name="Griggs A."/>
            <person name="Gujja S."/>
            <person name="Heilman E.R."/>
            <person name="Heiman D.I."/>
            <person name="Hepburn T.A."/>
            <person name="Howarth C."/>
            <person name="Jen D."/>
            <person name="Larson L."/>
            <person name="Lewis B."/>
            <person name="Mehta T."/>
            <person name="Park D."/>
            <person name="Pearson M."/>
            <person name="Richards J."/>
            <person name="Roberts A."/>
            <person name="Saif S."/>
            <person name="Shea T.D."/>
            <person name="Shenoy N."/>
            <person name="Sisk P."/>
            <person name="Stolte C."/>
            <person name="Sykes S.N."/>
            <person name="Thomson T."/>
            <person name="Walk T."/>
            <person name="White J."/>
            <person name="Yandava C."/>
            <person name="Straight P."/>
            <person name="Clardy J."/>
            <person name="Hung D."/>
            <person name="Kolter R."/>
            <person name="Mekalanos J."/>
            <person name="Walker S."/>
            <person name="Walsh C.T."/>
            <person name="Wieland-Brown L.C."/>
            <person name="Haas B."/>
            <person name="Nusbaum C."/>
            <person name="Birren B."/>
        </authorList>
    </citation>
    <scope>NUCLEOTIDE SEQUENCE [LARGE SCALE GENOMIC DNA]</scope>
    <source>
        <strain evidence="15 16">ATCC 53653</strain>
    </source>
</reference>
<dbReference type="Gene3D" id="3.40.50.300">
    <property type="entry name" value="P-loop containing nucleotide triphosphate hydrolases"/>
    <property type="match status" value="1"/>
</dbReference>
<dbReference type="STRING" id="457427.SSOG_07336"/>
<evidence type="ECO:0000256" key="13">
    <source>
        <dbReference type="ARBA" id="ARBA00042156"/>
    </source>
</evidence>
<dbReference type="PANTHER" id="PTHR43152:SF3">
    <property type="entry name" value="UVRABC SYSTEM PROTEIN A"/>
    <property type="match status" value="1"/>
</dbReference>
<dbReference type="GO" id="GO:0006281">
    <property type="term" value="P:DNA repair"/>
    <property type="evidence" value="ECO:0007669"/>
    <property type="project" value="UniProtKB-KW"/>
</dbReference>
<keyword evidence="8" id="KW-0267">Excision nuclease</keyword>
<proteinExistence type="inferred from homology"/>
<evidence type="ECO:0000256" key="3">
    <source>
        <dbReference type="ARBA" id="ARBA00022737"/>
    </source>
</evidence>
<name>D9WIW9_9ACTN</name>
<evidence type="ECO:0000256" key="5">
    <source>
        <dbReference type="ARBA" id="ARBA00022763"/>
    </source>
</evidence>
<comment type="similarity">
    <text evidence="11">Belongs to the ABC transporter superfamily. UvrA family.</text>
</comment>
<evidence type="ECO:0000256" key="7">
    <source>
        <dbReference type="ARBA" id="ARBA00022840"/>
    </source>
</evidence>
<feature type="region of interest" description="Disordered" evidence="14">
    <location>
        <begin position="1"/>
        <end position="43"/>
    </location>
</feature>
<organism evidence="15 16">
    <name type="scientific">Streptomyces himastatinicus ATCC 53653</name>
    <dbReference type="NCBI Taxonomy" id="457427"/>
    <lineage>
        <taxon>Bacteria</taxon>
        <taxon>Bacillati</taxon>
        <taxon>Actinomycetota</taxon>
        <taxon>Actinomycetes</taxon>
        <taxon>Kitasatosporales</taxon>
        <taxon>Streptomycetaceae</taxon>
        <taxon>Streptomyces</taxon>
        <taxon>Streptomyces violaceusniger group</taxon>
    </lineage>
</organism>
<keyword evidence="5" id="KW-0227">DNA damage</keyword>
<dbReference type="GO" id="GO:0005737">
    <property type="term" value="C:cytoplasm"/>
    <property type="evidence" value="ECO:0007669"/>
    <property type="project" value="UniProtKB-SubCell"/>
</dbReference>
<keyword evidence="6" id="KW-0228">DNA excision</keyword>
<dbReference type="GO" id="GO:0005524">
    <property type="term" value="F:ATP binding"/>
    <property type="evidence" value="ECO:0007669"/>
    <property type="project" value="UniProtKB-KW"/>
</dbReference>